<reference evidence="9" key="2">
    <citation type="submission" date="2023-05" db="EMBL/GenBank/DDBJ databases">
        <authorList>
            <consortium name="Lawrence Berkeley National Laboratory"/>
            <person name="Steindorff A."/>
            <person name="Hensen N."/>
            <person name="Bonometti L."/>
            <person name="Westerberg I."/>
            <person name="Brannstrom I.O."/>
            <person name="Guillou S."/>
            <person name="Cros-Aarteil S."/>
            <person name="Calhoun S."/>
            <person name="Haridas S."/>
            <person name="Kuo A."/>
            <person name="Mondo S."/>
            <person name="Pangilinan J."/>
            <person name="Riley R."/>
            <person name="Labutti K."/>
            <person name="Andreopoulos B."/>
            <person name="Lipzen A."/>
            <person name="Chen C."/>
            <person name="Yanf M."/>
            <person name="Daum C."/>
            <person name="Ng V."/>
            <person name="Clum A."/>
            <person name="Ohm R."/>
            <person name="Martin F."/>
            <person name="Silar P."/>
            <person name="Natvig D."/>
            <person name="Lalanne C."/>
            <person name="Gautier V."/>
            <person name="Ament-Velasquez S.L."/>
            <person name="Kruys A."/>
            <person name="Hutchinson M.I."/>
            <person name="Powell A.J."/>
            <person name="Barry K."/>
            <person name="Miller A.N."/>
            <person name="Grigoriev I.V."/>
            <person name="Debuchy R."/>
            <person name="Gladieux P."/>
            <person name="Thoren M.H."/>
            <person name="Johannesson H."/>
        </authorList>
    </citation>
    <scope>NUCLEOTIDE SEQUENCE</scope>
    <source>
        <strain evidence="9">CBS 990.96</strain>
    </source>
</reference>
<gene>
    <name evidence="9" type="ORF">QBC38DRAFT_533831</name>
</gene>
<name>A0AAN7H0Y5_9PEZI</name>
<evidence type="ECO:0000256" key="5">
    <source>
        <dbReference type="ARBA" id="ARBA00023128"/>
    </source>
</evidence>
<accession>A0AAN7H0Y5</accession>
<evidence type="ECO:0000259" key="8">
    <source>
        <dbReference type="Pfam" id="PF10568"/>
    </source>
</evidence>
<evidence type="ECO:0000313" key="9">
    <source>
        <dbReference type="EMBL" id="KAK4231211.1"/>
    </source>
</evidence>
<organism evidence="9 10">
    <name type="scientific">Podospora fimiseda</name>
    <dbReference type="NCBI Taxonomy" id="252190"/>
    <lineage>
        <taxon>Eukaryota</taxon>
        <taxon>Fungi</taxon>
        <taxon>Dikarya</taxon>
        <taxon>Ascomycota</taxon>
        <taxon>Pezizomycotina</taxon>
        <taxon>Sordariomycetes</taxon>
        <taxon>Sordariomycetidae</taxon>
        <taxon>Sordariales</taxon>
        <taxon>Podosporaceae</taxon>
        <taxon>Podospora</taxon>
    </lineage>
</organism>
<proteinExistence type="predicted"/>
<keyword evidence="10" id="KW-1185">Reference proteome</keyword>
<dbReference type="GO" id="GO:0007005">
    <property type="term" value="P:mitochondrion organization"/>
    <property type="evidence" value="ECO:0007669"/>
    <property type="project" value="TreeGrafter"/>
</dbReference>
<evidence type="ECO:0000256" key="7">
    <source>
        <dbReference type="SAM" id="Phobius"/>
    </source>
</evidence>
<evidence type="ECO:0000256" key="4">
    <source>
        <dbReference type="ARBA" id="ARBA00022927"/>
    </source>
</evidence>
<dbReference type="GO" id="GO:0001401">
    <property type="term" value="C:SAM complex"/>
    <property type="evidence" value="ECO:0007669"/>
    <property type="project" value="InterPro"/>
</dbReference>
<feature type="domain" description="Mitochondrial outer membrane transport complex Sam37/metaxin N-terminal" evidence="8">
    <location>
        <begin position="21"/>
        <end position="144"/>
    </location>
</feature>
<evidence type="ECO:0000256" key="1">
    <source>
        <dbReference type="ARBA" id="ARBA00004294"/>
    </source>
</evidence>
<reference evidence="9" key="1">
    <citation type="journal article" date="2023" name="Mol. Phylogenet. Evol.">
        <title>Genome-scale phylogeny and comparative genomics of the fungal order Sordariales.</title>
        <authorList>
            <person name="Hensen N."/>
            <person name="Bonometti L."/>
            <person name="Westerberg I."/>
            <person name="Brannstrom I.O."/>
            <person name="Guillou S."/>
            <person name="Cros-Aarteil S."/>
            <person name="Calhoun S."/>
            <person name="Haridas S."/>
            <person name="Kuo A."/>
            <person name="Mondo S."/>
            <person name="Pangilinan J."/>
            <person name="Riley R."/>
            <person name="LaButti K."/>
            <person name="Andreopoulos B."/>
            <person name="Lipzen A."/>
            <person name="Chen C."/>
            <person name="Yan M."/>
            <person name="Daum C."/>
            <person name="Ng V."/>
            <person name="Clum A."/>
            <person name="Steindorff A."/>
            <person name="Ohm R.A."/>
            <person name="Martin F."/>
            <person name="Silar P."/>
            <person name="Natvig D.O."/>
            <person name="Lalanne C."/>
            <person name="Gautier V."/>
            <person name="Ament-Velasquez S.L."/>
            <person name="Kruys A."/>
            <person name="Hutchinson M.I."/>
            <person name="Powell A.J."/>
            <person name="Barry K."/>
            <person name="Miller A.N."/>
            <person name="Grigoriev I.V."/>
            <person name="Debuchy R."/>
            <person name="Gladieux P."/>
            <person name="Hiltunen Thoren M."/>
            <person name="Johannesson H."/>
        </authorList>
    </citation>
    <scope>NUCLEOTIDE SEQUENCE</scope>
    <source>
        <strain evidence="9">CBS 990.96</strain>
    </source>
</reference>
<evidence type="ECO:0000256" key="2">
    <source>
        <dbReference type="ARBA" id="ARBA00022448"/>
    </source>
</evidence>
<comment type="caution">
    <text evidence="9">The sequence shown here is derived from an EMBL/GenBank/DDBJ whole genome shotgun (WGS) entry which is preliminary data.</text>
</comment>
<keyword evidence="2" id="KW-0813">Transport</keyword>
<dbReference type="CDD" id="cd03078">
    <property type="entry name" value="GST_N_Metaxin1_like"/>
    <property type="match status" value="1"/>
</dbReference>
<protein>
    <submittedName>
        <fullName evidence="9">Metaxin-1</fullName>
    </submittedName>
</protein>
<keyword evidence="6 7" id="KW-0472">Membrane</keyword>
<evidence type="ECO:0000313" key="10">
    <source>
        <dbReference type="Proteomes" id="UP001301958"/>
    </source>
</evidence>
<keyword evidence="4" id="KW-0653">Protein transport</keyword>
<comment type="subcellular location">
    <subcellularLocation>
        <location evidence="1">Mitochondrion outer membrane</location>
    </subcellularLocation>
</comment>
<dbReference type="AlphaFoldDB" id="A0AAN7H0Y5"/>
<sequence>MALQLYVWGPALNLPSIDAECIAAIAYLSQTTSRADYHLIQSSPSAVPTHHLPALYNPSTRTWTSGFTSILRHLSQNPPPTFHDESASPSSSRTANLNFLLSHCPPLIALSLYVSSTNWSSTTRPAYSKILPMPLPWIEPSNVRAAMVQRAEHLGMSSLDTDAEAEKREAAEKASNAAGWISVPPALRKTTSEAMAPEFTRRIKLEKLARDVLDVIKDINLGDGDEGLRCLAFAYLSLMLVDEVPRKWLSETVRGKDEYRDLVRFVVRFRDDVFAGKDLPWMRDEDSESALGVGRRFLDGAICEVPVLGSEWRRRSAGRRKRKMLEDRGLRAEELEDDRDGTLLAGAGATVLALGLGVFFYRRLPPFGAAVQVWRASPVLGFGGLGAAGAMLSSVFAPSTARY</sequence>
<dbReference type="GO" id="GO:0015031">
    <property type="term" value="P:protein transport"/>
    <property type="evidence" value="ECO:0007669"/>
    <property type="project" value="UniProtKB-KW"/>
</dbReference>
<dbReference type="InterPro" id="IPR019564">
    <property type="entry name" value="Sam37/metaxin_N"/>
</dbReference>
<dbReference type="EMBL" id="MU865294">
    <property type="protein sequence ID" value="KAK4231211.1"/>
    <property type="molecule type" value="Genomic_DNA"/>
</dbReference>
<dbReference type="InterPro" id="IPR050931">
    <property type="entry name" value="Mito_Protein_Transport_Metaxin"/>
</dbReference>
<keyword evidence="7" id="KW-0812">Transmembrane</keyword>
<keyword evidence="7" id="KW-1133">Transmembrane helix</keyword>
<evidence type="ECO:0000256" key="6">
    <source>
        <dbReference type="ARBA" id="ARBA00023136"/>
    </source>
</evidence>
<keyword evidence="5" id="KW-0496">Mitochondrion</keyword>
<keyword evidence="3" id="KW-1000">Mitochondrion outer membrane</keyword>
<dbReference type="Proteomes" id="UP001301958">
    <property type="component" value="Unassembled WGS sequence"/>
</dbReference>
<evidence type="ECO:0000256" key="3">
    <source>
        <dbReference type="ARBA" id="ARBA00022787"/>
    </source>
</evidence>
<feature type="transmembrane region" description="Helical" evidence="7">
    <location>
        <begin position="343"/>
        <end position="361"/>
    </location>
</feature>
<dbReference type="PANTHER" id="PTHR12289">
    <property type="entry name" value="METAXIN RELATED"/>
    <property type="match status" value="1"/>
</dbReference>
<feature type="transmembrane region" description="Helical" evidence="7">
    <location>
        <begin position="373"/>
        <end position="397"/>
    </location>
</feature>
<dbReference type="PANTHER" id="PTHR12289:SF41">
    <property type="entry name" value="FAILED AXON CONNECTIONS-RELATED"/>
    <property type="match status" value="1"/>
</dbReference>
<dbReference type="Pfam" id="PF10568">
    <property type="entry name" value="Tom37"/>
    <property type="match status" value="1"/>
</dbReference>